<keyword evidence="3" id="KW-1185">Reference proteome</keyword>
<evidence type="ECO:0000313" key="3">
    <source>
        <dbReference type="Proteomes" id="UP000733379"/>
    </source>
</evidence>
<sequence length="102" mass="10787">MSGYVEFDAVSADRVAARLDALADRLDGALSGRQGALSPVSAALDEVSVHAARTFETVGAVFGASYANGVLELRKLAAHMRSHSHSFRTMDAQSAAYFDGLR</sequence>
<dbReference type="RefSeq" id="WP_215920564.1">
    <property type="nucleotide sequence ID" value="NZ_JAHKNI010000009.1"/>
</dbReference>
<dbReference type="Pfam" id="PF00934">
    <property type="entry name" value="PE"/>
    <property type="match status" value="1"/>
</dbReference>
<proteinExistence type="predicted"/>
<evidence type="ECO:0000313" key="2">
    <source>
        <dbReference type="EMBL" id="MBU3064919.1"/>
    </source>
</evidence>
<protein>
    <submittedName>
        <fullName evidence="2">PE domain-containing protein</fullName>
    </submittedName>
</protein>
<dbReference type="Gene3D" id="1.10.287.850">
    <property type="entry name" value="HP0062-like domain"/>
    <property type="match status" value="1"/>
</dbReference>
<evidence type="ECO:0000259" key="1">
    <source>
        <dbReference type="Pfam" id="PF00934"/>
    </source>
</evidence>
<accession>A0ABS6B6V9</accession>
<reference evidence="2 3" key="1">
    <citation type="submission" date="2021-06" db="EMBL/GenBank/DDBJ databases">
        <title>Actinomycetes sequencing.</title>
        <authorList>
            <person name="Shan Q."/>
        </authorList>
    </citation>
    <scope>NUCLEOTIDE SEQUENCE [LARGE SCALE GENOMIC DNA]</scope>
    <source>
        <strain evidence="2 3">NEAU-G5</strain>
    </source>
</reference>
<feature type="domain" description="PE" evidence="1">
    <location>
        <begin position="13"/>
        <end position="93"/>
    </location>
</feature>
<dbReference type="EMBL" id="JAHKNI010000009">
    <property type="protein sequence ID" value="MBU3064919.1"/>
    <property type="molecule type" value="Genomic_DNA"/>
</dbReference>
<name>A0ABS6B6V9_9NOCA</name>
<comment type="caution">
    <text evidence="2">The sequence shown here is derived from an EMBL/GenBank/DDBJ whole genome shotgun (WGS) entry which is preliminary data.</text>
</comment>
<dbReference type="InterPro" id="IPR000084">
    <property type="entry name" value="PE-PGRS_N"/>
</dbReference>
<dbReference type="Proteomes" id="UP000733379">
    <property type="component" value="Unassembled WGS sequence"/>
</dbReference>
<gene>
    <name evidence="2" type="ORF">KO481_25735</name>
</gene>
<organism evidence="2 3">
    <name type="scientific">Nocardia albiluteola</name>
    <dbReference type="NCBI Taxonomy" id="2842303"/>
    <lineage>
        <taxon>Bacteria</taxon>
        <taxon>Bacillati</taxon>
        <taxon>Actinomycetota</taxon>
        <taxon>Actinomycetes</taxon>
        <taxon>Mycobacteriales</taxon>
        <taxon>Nocardiaceae</taxon>
        <taxon>Nocardia</taxon>
    </lineage>
</organism>